<dbReference type="Proteomes" id="UP000116758">
    <property type="component" value="Segment"/>
</dbReference>
<feature type="short sequence motif" description="Nuclear localization signal" evidence="15">
    <location>
        <begin position="78"/>
        <end position="80"/>
    </location>
</feature>
<evidence type="ECO:0000256" key="15">
    <source>
        <dbReference type="HAMAP-Rule" id="MF_04000"/>
    </source>
</evidence>
<proteinExistence type="inferred from homology"/>
<dbReference type="Pfam" id="PF00524">
    <property type="entry name" value="PPV_E1_N"/>
    <property type="match status" value="1"/>
</dbReference>
<evidence type="ECO:0000256" key="5">
    <source>
        <dbReference type="ARBA" id="ARBA00022705"/>
    </source>
</evidence>
<comment type="catalytic activity">
    <reaction evidence="13 15 16">
        <text>ATP + H2O = ADP + phosphate + H(+)</text>
        <dbReference type="Rhea" id="RHEA:13065"/>
        <dbReference type="ChEBI" id="CHEBI:15377"/>
        <dbReference type="ChEBI" id="CHEBI:15378"/>
        <dbReference type="ChEBI" id="CHEBI:30616"/>
        <dbReference type="ChEBI" id="CHEBI:43474"/>
        <dbReference type="ChEBI" id="CHEBI:456216"/>
        <dbReference type="EC" id="5.6.2.4"/>
    </reaction>
</comment>
<comment type="function">
    <text evidence="16">ATP-dependent DNA helicase required for initiation of viral DNA replication. It forms a complex with the viral E2 protein. The E1-E2 complex binds to the replication origin which contains binding sites for both proteins.</text>
</comment>
<dbReference type="InterPro" id="IPR014000">
    <property type="entry name" value="PPV_DNA_helicase_E1_N"/>
</dbReference>
<accession>D2E908</accession>
<dbReference type="GO" id="GO:0016887">
    <property type="term" value="F:ATP hydrolysis activity"/>
    <property type="evidence" value="ECO:0007669"/>
    <property type="project" value="RHEA"/>
</dbReference>
<dbReference type="SUPFAM" id="SSF55464">
    <property type="entry name" value="Origin of replication-binding domain, RBD-like"/>
    <property type="match status" value="1"/>
</dbReference>
<evidence type="ECO:0000313" key="20">
    <source>
        <dbReference type="Proteomes" id="UP000116758"/>
    </source>
</evidence>
<dbReference type="GO" id="GO:0005524">
    <property type="term" value="F:ATP binding"/>
    <property type="evidence" value="ECO:0007669"/>
    <property type="project" value="UniProtKB-UniRule"/>
</dbReference>
<keyword evidence="11 15" id="KW-0413">Isomerase</keyword>
<dbReference type="Gene3D" id="3.40.1310.10">
    <property type="match status" value="1"/>
</dbReference>
<evidence type="ECO:0000256" key="3">
    <source>
        <dbReference type="ARBA" id="ARBA00022553"/>
    </source>
</evidence>
<keyword evidence="9 15" id="KW-0067">ATP-binding</keyword>
<evidence type="ECO:0000256" key="1">
    <source>
        <dbReference type="ARBA" id="ARBA00004147"/>
    </source>
</evidence>
<feature type="region of interest" description="Disordered" evidence="17">
    <location>
        <begin position="586"/>
        <end position="614"/>
    </location>
</feature>
<evidence type="ECO:0000256" key="10">
    <source>
        <dbReference type="ARBA" id="ARBA00023125"/>
    </source>
</evidence>
<evidence type="ECO:0000256" key="12">
    <source>
        <dbReference type="ARBA" id="ARBA00034617"/>
    </source>
</evidence>
<keyword evidence="3 15" id="KW-0597">Phosphoprotein</keyword>
<keyword evidence="6 15" id="KW-0547">Nucleotide-binding</keyword>
<dbReference type="PROSITE" id="PS51206">
    <property type="entry name" value="SF3_HELICASE_1"/>
    <property type="match status" value="1"/>
</dbReference>
<dbReference type="Pfam" id="PF20450">
    <property type="entry name" value="PPV_E1_DBD"/>
    <property type="match status" value="1"/>
</dbReference>
<evidence type="ECO:0000256" key="2">
    <source>
        <dbReference type="ARBA" id="ARBA00022518"/>
    </source>
</evidence>
<dbReference type="InterPro" id="IPR046935">
    <property type="entry name" value="PPV_E1_DBD_sf"/>
</dbReference>
<evidence type="ECO:0000256" key="14">
    <source>
        <dbReference type="ARBA" id="ARBA00093297"/>
    </source>
</evidence>
<evidence type="ECO:0000256" key="9">
    <source>
        <dbReference type="ARBA" id="ARBA00022840"/>
    </source>
</evidence>
<dbReference type="GO" id="GO:0042025">
    <property type="term" value="C:host cell nucleus"/>
    <property type="evidence" value="ECO:0007669"/>
    <property type="project" value="UniProtKB-SubCell"/>
</dbReference>
<gene>
    <name evidence="15 19" type="primary">E1</name>
    <name evidence="19" type="ORF">HpV115gp3</name>
</gene>
<dbReference type="InterPro" id="IPR037102">
    <property type="entry name" value="Znf_lg_T-Ag_D1_dom_sf"/>
</dbReference>
<dbReference type="InterPro" id="IPR046832">
    <property type="entry name" value="PPV_E1_DBD"/>
</dbReference>
<reference evidence="19 20" key="1">
    <citation type="journal article" date="2009" name="Virology">
        <title>New generic primer system targeting mucosal/genital and cutaneous human papillomaviruses leads to the characterization of HPV 115, a novel Beta-papillomavirus species 3.</title>
        <authorList>
            <person name="Chouhy D."/>
            <person name="Gorosito M."/>
            <person name="Sanchez A."/>
            <person name="Serra E.C."/>
            <person name="Bergero A."/>
            <person name="Fernandez Bussy R."/>
            <person name="Giri A.A."/>
        </authorList>
    </citation>
    <scope>NUCLEOTIDE SEQUENCE [LARGE SCALE GENOMIC DNA]</scope>
    <source>
        <strain evidence="19">GC02</strain>
    </source>
</reference>
<dbReference type="Gene3D" id="1.10.10.510">
    <property type="entry name" value="Zinc finger, large T-antigen D1 domain"/>
    <property type="match status" value="1"/>
</dbReference>
<dbReference type="GO" id="GO:0006260">
    <property type="term" value="P:DNA replication"/>
    <property type="evidence" value="ECO:0007669"/>
    <property type="project" value="UniProtKB-UniRule"/>
</dbReference>
<comment type="catalytic activity">
    <reaction evidence="12 15">
        <text>Couples ATP hydrolysis with the unwinding of duplex DNA by translocating in the 3'-5' direction.</text>
        <dbReference type="EC" id="5.6.2.4"/>
    </reaction>
</comment>
<evidence type="ECO:0000313" key="19">
    <source>
        <dbReference type="EMBL" id="ACZ58405.1"/>
    </source>
</evidence>
<comment type="subunit">
    <text evidence="15">Can form hexamers. Interacts with E2 protein; this interaction increases E1 DNA binding specificity. Interacts with host DNA polymerase subunit POLA2. Interacts with host single stranded DNA-binding protein RPA1. Interacts with host TOP1; this interaction stimulates the enzymatic activity of TOP1.</text>
</comment>
<dbReference type="InterPro" id="IPR001177">
    <property type="entry name" value="PPV_DNA_helicase_E1_C"/>
</dbReference>
<evidence type="ECO:0000259" key="18">
    <source>
        <dbReference type="PROSITE" id="PS51206"/>
    </source>
</evidence>
<comment type="function">
    <text evidence="14 15">ATP-dependent DNA 3'-5' helicase required for initiation of viral DNA replication. It forms a complex with the viral E2 protein. The E1-E2 complex binds to the replication origin which contains binding sites for both proteins. During the initial step, a dimer of E1 interacts with a dimer of protein E2 leading to a complex that binds the viral origin of replication with high specificity. Then, a second dimer of E1 displaces the E2 dimer in an ATP-dependent manner to form the E1 tetramer. Following this, two E1 monomers are added to each half of the site, which results in the formation of two E1 trimers on the viral ori. Subsequently, two hexamers will be created. The double hexamer acts as a bi-directional helicase machinery and unwinds the viral DNA and then recruits the host DNA polymerase to start replication.</text>
</comment>
<evidence type="ECO:0000256" key="16">
    <source>
        <dbReference type="PIRNR" id="PIRNR003383"/>
    </source>
</evidence>
<evidence type="ECO:0000256" key="17">
    <source>
        <dbReference type="SAM" id="MobiDB-lite"/>
    </source>
</evidence>
<keyword evidence="7 15" id="KW-0378">Hydrolase</keyword>
<dbReference type="HAMAP" id="MF_04000">
    <property type="entry name" value="PPV_E1"/>
    <property type="match status" value="1"/>
</dbReference>
<organism evidence="19 20">
    <name type="scientific">human papillomavirus 115</name>
    <dbReference type="NCBI Taxonomy" id="696746"/>
    <lineage>
        <taxon>Viruses</taxon>
        <taxon>Monodnaviria</taxon>
        <taxon>Shotokuvirae</taxon>
        <taxon>Cossaviricota</taxon>
        <taxon>Papovaviricetes</taxon>
        <taxon>Zurhausenvirales</taxon>
        <taxon>Papillomaviridae</taxon>
        <taxon>Firstpapillomavirinae</taxon>
        <taxon>Betapapillomavirus</taxon>
        <taxon>Betapapillomavirus 3</taxon>
    </lineage>
</organism>
<keyword evidence="5 15" id="KW-0235">DNA replication</keyword>
<dbReference type="InterPro" id="IPR016393">
    <property type="entry name" value="Rep_E1_papillomaV"/>
</dbReference>
<evidence type="ECO:0000256" key="11">
    <source>
        <dbReference type="ARBA" id="ARBA00023235"/>
    </source>
</evidence>
<name>D2E908_9PAPI</name>
<dbReference type="GO" id="GO:0003677">
    <property type="term" value="F:DNA binding"/>
    <property type="evidence" value="ECO:0007669"/>
    <property type="project" value="UniProtKB-UniRule"/>
</dbReference>
<dbReference type="InterPro" id="IPR014015">
    <property type="entry name" value="Helicase_SF3_DNA-vir"/>
</dbReference>
<keyword evidence="10 15" id="KW-0238">DNA-binding</keyword>
<protein>
    <recommendedName>
        <fullName evidence="15 16">Replication protein E1</fullName>
        <ecNumber evidence="15 16">5.6.2.4</ecNumber>
    </recommendedName>
    <alternativeName>
        <fullName evidence="15">ATP-dependent helicase E1</fullName>
    </alternativeName>
    <alternativeName>
        <fullName evidence="15">DNA 3'-5' helicase E1</fullName>
    </alternativeName>
</protein>
<dbReference type="EC" id="5.6.2.4" evidence="15 16"/>
<evidence type="ECO:0000256" key="13">
    <source>
        <dbReference type="ARBA" id="ARBA00048988"/>
    </source>
</evidence>
<dbReference type="EMBL" id="FJ947080">
    <property type="protein sequence ID" value="ACZ58405.1"/>
    <property type="molecule type" value="Genomic_DNA"/>
</dbReference>
<comment type="caution">
    <text evidence="15">Lacks conserved residue(s) required for the propagation of feature annotation.</text>
</comment>
<sequence length="614" mass="70653">MAEDRGIDPIEGCSGWFIDDEAECSDLENELEKLFDEEASETDLSDFLDDGETEQGNSRDLFHQQESAECEEQVQFLKRKYFSPKAVQQLSPRLQAISLSPQQKSKKRLFVEQDSGVELSGLERSVNNEAEDVAPEVEVPAAAPVVQGEEGGHAQTANLIKDLLKCSNWRAKLLSKVKEYFGVGFYELTRQYKSNKTCCKDWVVAIYGVREELLEGCKQLLQQYCSYIWIYINGIMSLFLLCFNSVKSRDTVCKLLMSILDVQKEQMLSEPPKLRSPVSAIYWYKLSMDKSVYAFGTYPDWIVNQTMITHQFGDAAQFDLSQMVQWAFDNNLIDDADIAYRYAKLADSDSNARAWLAHNSQARFVKECAAMVRHYKRGEMRDMSMSEWINHVMQTVEGEGHWSEIVKFIRFQGINFILFLEAFKHFIQGTPKKQCLLIYGPPDCGKTMFTMSLLKFMRGRVISFANSKSHFWLQPLGECKLGLLDDATEPCWTYIDLYLRNGIDGNLVSVDCKHKAPMQIKFPPLLITSNMDITKEERFRYLHTRIKGFEFKHKFPFNADGTPQFLLTDQSWKSFFTRLWKQLDLSDPEDEGEEDNGGTQRSFQCTTRDIAGHL</sequence>
<dbReference type="InterPro" id="IPR027417">
    <property type="entry name" value="P-loop_NTPase"/>
</dbReference>
<evidence type="ECO:0000256" key="8">
    <source>
        <dbReference type="ARBA" id="ARBA00022806"/>
    </source>
</evidence>
<keyword evidence="2 15" id="KW-0244">Early protein</keyword>
<keyword evidence="15" id="KW-1017">Isopeptide bond</keyword>
<feature type="modified residue" description="Phosphoserine; by host" evidence="15">
    <location>
        <position position="91"/>
    </location>
</feature>
<dbReference type="GO" id="GO:0043138">
    <property type="term" value="F:3'-5' DNA helicase activity"/>
    <property type="evidence" value="ECO:0007669"/>
    <property type="project" value="UniProtKB-UniRule"/>
</dbReference>
<keyword evidence="4 15" id="KW-1048">Host nucleus</keyword>
<keyword evidence="15" id="KW-0832">Ubl conjugation</keyword>
<keyword evidence="8 15" id="KW-0347">Helicase</keyword>
<feature type="domain" description="SF3 helicase" evidence="18">
    <location>
        <begin position="414"/>
        <end position="564"/>
    </location>
</feature>
<feature type="short sequence motif" description="Nuclear export signal" evidence="15">
    <location>
        <begin position="90"/>
        <end position="99"/>
    </location>
</feature>
<dbReference type="PIRSF" id="PIRSF003383">
    <property type="entry name" value="Rep_E1_papillomaV"/>
    <property type="match status" value="1"/>
</dbReference>
<feature type="cross-link" description="Glycyl lysine isopeptide (Lys-Gly) (interchain with G-Cter in SUMO)" evidence="15">
    <location>
        <position position="521"/>
    </location>
</feature>
<dbReference type="Pfam" id="PF00519">
    <property type="entry name" value="PPV_E1_C"/>
    <property type="match status" value="1"/>
</dbReference>
<dbReference type="SUPFAM" id="SSF52540">
    <property type="entry name" value="P-loop containing nucleoside triphosphate hydrolases"/>
    <property type="match status" value="1"/>
</dbReference>
<evidence type="ECO:0000256" key="6">
    <source>
        <dbReference type="ARBA" id="ARBA00022741"/>
    </source>
</evidence>
<evidence type="ECO:0000256" key="4">
    <source>
        <dbReference type="ARBA" id="ARBA00022562"/>
    </source>
</evidence>
<dbReference type="Gene3D" id="3.40.50.300">
    <property type="entry name" value="P-loop containing nucleotide triphosphate hydrolases"/>
    <property type="match status" value="1"/>
</dbReference>
<comment type="PTM">
    <text evidence="15">Sumoylated.</text>
</comment>
<evidence type="ECO:0000256" key="7">
    <source>
        <dbReference type="ARBA" id="ARBA00022801"/>
    </source>
</evidence>
<comment type="subcellular location">
    <subcellularLocation>
        <location evidence="1 15">Host nucleus</location>
    </subcellularLocation>
</comment>
<comment type="similarity">
    <text evidence="15 16">Belongs to the papillomaviridae E1 protein family.</text>
</comment>
<feature type="modified residue" description="Phosphoserine; by host" evidence="15">
    <location>
        <position position="83"/>
    </location>
</feature>
<feature type="compositionally biased region" description="Acidic residues" evidence="17">
    <location>
        <begin position="586"/>
        <end position="596"/>
    </location>
</feature>
<comment type="PTM">
    <text evidence="15">Phosphorylated.</text>
</comment>